<comment type="caution">
    <text evidence="3">The sequence shown here is derived from an EMBL/GenBank/DDBJ whole genome shotgun (WGS) entry which is preliminary data.</text>
</comment>
<evidence type="ECO:0008006" key="5">
    <source>
        <dbReference type="Google" id="ProtNLM"/>
    </source>
</evidence>
<dbReference type="STRING" id="1797542.A3J59_04845"/>
<dbReference type="EMBL" id="MHIL01000013">
    <property type="protein sequence ID" value="OGY51855.1"/>
    <property type="molecule type" value="Genomic_DNA"/>
</dbReference>
<keyword evidence="2" id="KW-0732">Signal</keyword>
<protein>
    <recommendedName>
        <fullName evidence="5">DUF4134 domain-containing protein</fullName>
    </recommendedName>
</protein>
<reference evidence="3 4" key="1">
    <citation type="journal article" date="2016" name="Nat. Commun.">
        <title>Thousands of microbial genomes shed light on interconnected biogeochemical processes in an aquifer system.</title>
        <authorList>
            <person name="Anantharaman K."/>
            <person name="Brown C.T."/>
            <person name="Hug L.A."/>
            <person name="Sharon I."/>
            <person name="Castelle C.J."/>
            <person name="Probst A.J."/>
            <person name="Thomas B.C."/>
            <person name="Singh A."/>
            <person name="Wilkins M.J."/>
            <person name="Karaoz U."/>
            <person name="Brodie E.L."/>
            <person name="Williams K.H."/>
            <person name="Hubbard S.S."/>
            <person name="Banfield J.F."/>
        </authorList>
    </citation>
    <scope>NUCLEOTIDE SEQUENCE [LARGE SCALE GENOMIC DNA]</scope>
</reference>
<dbReference type="Pfam" id="PF18895">
    <property type="entry name" value="T4SS_pilin"/>
    <property type="match status" value="1"/>
</dbReference>
<evidence type="ECO:0000256" key="2">
    <source>
        <dbReference type="SAM" id="SignalP"/>
    </source>
</evidence>
<evidence type="ECO:0000256" key="1">
    <source>
        <dbReference type="SAM" id="Phobius"/>
    </source>
</evidence>
<accession>A0A1G1YHM4</accession>
<evidence type="ECO:0000313" key="3">
    <source>
        <dbReference type="EMBL" id="OGY51855.1"/>
    </source>
</evidence>
<name>A0A1G1YHM4_9BACT</name>
<dbReference type="AlphaFoldDB" id="A0A1G1YHM4"/>
<evidence type="ECO:0000313" key="4">
    <source>
        <dbReference type="Proteomes" id="UP000177310"/>
    </source>
</evidence>
<feature type="transmembrane region" description="Helical" evidence="1">
    <location>
        <begin position="67"/>
        <end position="88"/>
    </location>
</feature>
<feature type="transmembrane region" description="Helical" evidence="1">
    <location>
        <begin position="109"/>
        <end position="132"/>
    </location>
</feature>
<sequence length="138" mass="14383">MKSLRKKILPAAIGLYLAAALIGPVAASAAFGNITNQMITGLEGNGGEAIALPSGQNTTVETVAGNVIQSFLSVFGILFLGLMVYGGYKWMIAQGREEELKKAKDIIRSSIIGLAIALSAYAISLFVVARFYQAAGGT</sequence>
<gene>
    <name evidence="3" type="ORF">A3J59_04845</name>
</gene>
<keyword evidence="1" id="KW-0812">Transmembrane</keyword>
<keyword evidence="1" id="KW-0472">Membrane</keyword>
<organism evidence="3 4">
    <name type="scientific">Candidatus Buchananbacteria bacterium RIFCSPHIGHO2_02_FULL_56_16</name>
    <dbReference type="NCBI Taxonomy" id="1797542"/>
    <lineage>
        <taxon>Bacteria</taxon>
        <taxon>Candidatus Buchananiibacteriota</taxon>
    </lineage>
</organism>
<feature type="signal peptide" evidence="2">
    <location>
        <begin position="1"/>
        <end position="29"/>
    </location>
</feature>
<proteinExistence type="predicted"/>
<dbReference type="InterPro" id="IPR043993">
    <property type="entry name" value="T4SS_pilin"/>
</dbReference>
<dbReference type="Proteomes" id="UP000177310">
    <property type="component" value="Unassembled WGS sequence"/>
</dbReference>
<feature type="chain" id="PRO_5009581551" description="DUF4134 domain-containing protein" evidence="2">
    <location>
        <begin position="30"/>
        <end position="138"/>
    </location>
</feature>
<keyword evidence="1" id="KW-1133">Transmembrane helix</keyword>